<organism evidence="2 3">
    <name type="scientific">Oceaniferula marina</name>
    <dbReference type="NCBI Taxonomy" id="2748318"/>
    <lineage>
        <taxon>Bacteria</taxon>
        <taxon>Pseudomonadati</taxon>
        <taxon>Verrucomicrobiota</taxon>
        <taxon>Verrucomicrobiia</taxon>
        <taxon>Verrucomicrobiales</taxon>
        <taxon>Verrucomicrobiaceae</taxon>
        <taxon>Oceaniferula</taxon>
    </lineage>
</organism>
<accession>A0A851GIY4</accession>
<dbReference type="Proteomes" id="UP000557872">
    <property type="component" value="Unassembled WGS sequence"/>
</dbReference>
<reference evidence="2 3" key="1">
    <citation type="submission" date="2020-07" db="EMBL/GenBank/DDBJ databases">
        <title>Roseicoccus Jingziensis gen. nov., sp. nov., isolated from coastal seawater.</title>
        <authorList>
            <person name="Feng X."/>
        </authorList>
    </citation>
    <scope>NUCLEOTIDE SEQUENCE [LARGE SCALE GENOMIC DNA]</scope>
    <source>
        <strain evidence="2 3">N1E253</strain>
    </source>
</reference>
<dbReference type="EMBL" id="JACBAZ010000008">
    <property type="protein sequence ID" value="NWK57139.1"/>
    <property type="molecule type" value="Genomic_DNA"/>
</dbReference>
<evidence type="ECO:0000313" key="3">
    <source>
        <dbReference type="Proteomes" id="UP000557872"/>
    </source>
</evidence>
<keyword evidence="1" id="KW-0472">Membrane</keyword>
<protein>
    <recommendedName>
        <fullName evidence="4">MFS transporter</fullName>
    </recommendedName>
</protein>
<name>A0A851GIY4_9BACT</name>
<gene>
    <name evidence="2" type="ORF">HW115_16070</name>
</gene>
<dbReference type="AlphaFoldDB" id="A0A851GIY4"/>
<evidence type="ECO:0000313" key="2">
    <source>
        <dbReference type="EMBL" id="NWK57139.1"/>
    </source>
</evidence>
<keyword evidence="1" id="KW-0812">Transmembrane</keyword>
<evidence type="ECO:0000256" key="1">
    <source>
        <dbReference type="SAM" id="Phobius"/>
    </source>
</evidence>
<sequence>MANTLTRDSLNRPTLQAFMKQKQQDNPLANIMWNVLIPIVALSFLGKNGDKFYHVGPVLGMLIAVSLPVIYGVRHLIINKKPNFFSILGIVSILLTGGIAIMAYQDNGTVDEQAPFWFAMKEAAIPFVFGLTILISHWTKTPLVRVFLYNPDFFNIPAIEKRIKANNAGQGYKKLILSGTLLLAGSFFISMVMNYFLAMYFLNGNTGSQEDFNDGVAKLTGWGFAVIGIPMMVILMVTMWRFVSKLKLLTGMENEEILLPR</sequence>
<feature type="transmembrane region" description="Helical" evidence="1">
    <location>
        <begin position="181"/>
        <end position="202"/>
    </location>
</feature>
<dbReference type="NCBIfam" id="NF041646">
    <property type="entry name" value="VC0807_fam"/>
    <property type="match status" value="1"/>
</dbReference>
<proteinExistence type="predicted"/>
<dbReference type="RefSeq" id="WP_178933971.1">
    <property type="nucleotide sequence ID" value="NZ_JACBAZ010000008.1"/>
</dbReference>
<keyword evidence="1" id="KW-1133">Transmembrane helix</keyword>
<feature type="transmembrane region" description="Helical" evidence="1">
    <location>
        <begin position="52"/>
        <end position="73"/>
    </location>
</feature>
<feature type="transmembrane region" description="Helical" evidence="1">
    <location>
        <begin position="116"/>
        <end position="135"/>
    </location>
</feature>
<feature type="transmembrane region" description="Helical" evidence="1">
    <location>
        <begin position="85"/>
        <end position="104"/>
    </location>
</feature>
<evidence type="ECO:0008006" key="4">
    <source>
        <dbReference type="Google" id="ProtNLM"/>
    </source>
</evidence>
<keyword evidence="3" id="KW-1185">Reference proteome</keyword>
<comment type="caution">
    <text evidence="2">The sequence shown here is derived from an EMBL/GenBank/DDBJ whole genome shotgun (WGS) entry which is preliminary data.</text>
</comment>
<feature type="transmembrane region" description="Helical" evidence="1">
    <location>
        <begin position="28"/>
        <end position="46"/>
    </location>
</feature>
<feature type="transmembrane region" description="Helical" evidence="1">
    <location>
        <begin position="222"/>
        <end position="243"/>
    </location>
</feature>